<comment type="caution">
    <text evidence="8">The sequence shown here is derived from an EMBL/GenBank/DDBJ whole genome shotgun (WGS) entry which is preliminary data.</text>
</comment>
<feature type="transmembrane region" description="Helical" evidence="7">
    <location>
        <begin position="386"/>
        <end position="408"/>
    </location>
</feature>
<evidence type="ECO:0000313" key="8">
    <source>
        <dbReference type="EMBL" id="MCM1984678.1"/>
    </source>
</evidence>
<dbReference type="RefSeq" id="WP_166276754.1">
    <property type="nucleotide sequence ID" value="NZ_JTHE03000103.1"/>
</dbReference>
<feature type="transmembrane region" description="Helical" evidence="7">
    <location>
        <begin position="297"/>
        <end position="319"/>
    </location>
</feature>
<dbReference type="PANTHER" id="PTHR30250">
    <property type="entry name" value="PST FAMILY PREDICTED COLANIC ACID TRANSPORTER"/>
    <property type="match status" value="1"/>
</dbReference>
<comment type="subcellular location">
    <subcellularLocation>
        <location evidence="1">Cell membrane</location>
        <topology evidence="1">Multi-pass membrane protein</topology>
    </subcellularLocation>
</comment>
<dbReference type="CDD" id="cd13127">
    <property type="entry name" value="MATE_tuaB_like"/>
    <property type="match status" value="1"/>
</dbReference>
<evidence type="ECO:0000256" key="6">
    <source>
        <dbReference type="ARBA" id="ARBA00023136"/>
    </source>
</evidence>
<feature type="transmembrane region" description="Helical" evidence="7">
    <location>
        <begin position="361"/>
        <end position="380"/>
    </location>
</feature>
<evidence type="ECO:0000256" key="3">
    <source>
        <dbReference type="ARBA" id="ARBA00022475"/>
    </source>
</evidence>
<name>A0ABD4T7H6_9CYAN</name>
<dbReference type="GO" id="GO:0005886">
    <property type="term" value="C:plasma membrane"/>
    <property type="evidence" value="ECO:0007669"/>
    <property type="project" value="UniProtKB-SubCell"/>
</dbReference>
<dbReference type="Pfam" id="PF13440">
    <property type="entry name" value="Polysacc_synt_3"/>
    <property type="match status" value="1"/>
</dbReference>
<accession>A0ABD4T7H6</accession>
<gene>
    <name evidence="8" type="ORF">QQ91_0017790</name>
</gene>
<dbReference type="PANTHER" id="PTHR30250:SF10">
    <property type="entry name" value="LIPOPOLYSACCHARIDE BIOSYNTHESIS PROTEIN WZXC"/>
    <property type="match status" value="1"/>
</dbReference>
<feature type="transmembrane region" description="Helical" evidence="7">
    <location>
        <begin position="124"/>
        <end position="145"/>
    </location>
</feature>
<dbReference type="Proteomes" id="UP000031561">
    <property type="component" value="Unassembled WGS sequence"/>
</dbReference>
<evidence type="ECO:0000256" key="2">
    <source>
        <dbReference type="ARBA" id="ARBA00007430"/>
    </source>
</evidence>
<comment type="similarity">
    <text evidence="2">Belongs to the polysaccharide synthase family.</text>
</comment>
<proteinExistence type="inferred from homology"/>
<feature type="transmembrane region" description="Helical" evidence="7">
    <location>
        <begin position="331"/>
        <end position="354"/>
    </location>
</feature>
<keyword evidence="4 7" id="KW-0812">Transmembrane</keyword>
<sequence>MALQRIQNKLASQYLQNVGWLGIAELFNRIFRLGTTVTLARVFTETDYGLTAIIYTTFEIASVFTLRQGISGKIIQTDPEQLEEVCKTAYWLNWIACIGIFLLQGLAAFPIAAALGDSHLIGPLWGVATIYLMFPTFMVQSALILRENRMQVKALCNALQSLISNGVTIVMALLGFGIWSIVAGMVLSTPVWMIVHLKSHPWRPPQTLTFTNWRGVVSFGGNLLLVELLHKIRSSLDYLIVGPVLGLEQLGLYFFAFNAGSGITTNVVYTLIGPLFPKFCEARSDLQRLRQRYWDSLKLISLVIGAMVLLQSTLAPFYVPIVFGAKWTPAIPILILICGSVLPRAYGWAAAALLNAQDKTHLTLGTDLGFTLLFALALAIAVQFGLLGVAIAVLATHLCSLIPLTLWVDRYSFQRPAP</sequence>
<protein>
    <submittedName>
        <fullName evidence="8">Lipopolysaccharide biosynthesis protein</fullName>
    </submittedName>
</protein>
<keyword evidence="3" id="KW-1003">Cell membrane</keyword>
<evidence type="ECO:0000256" key="7">
    <source>
        <dbReference type="SAM" id="Phobius"/>
    </source>
</evidence>
<organism evidence="8 9">
    <name type="scientific">Lyngbya confervoides BDU141951</name>
    <dbReference type="NCBI Taxonomy" id="1574623"/>
    <lineage>
        <taxon>Bacteria</taxon>
        <taxon>Bacillati</taxon>
        <taxon>Cyanobacteriota</taxon>
        <taxon>Cyanophyceae</taxon>
        <taxon>Oscillatoriophycideae</taxon>
        <taxon>Oscillatoriales</taxon>
        <taxon>Microcoleaceae</taxon>
        <taxon>Lyngbya</taxon>
    </lineage>
</organism>
<feature type="transmembrane region" description="Helical" evidence="7">
    <location>
        <begin position="252"/>
        <end position="276"/>
    </location>
</feature>
<evidence type="ECO:0000256" key="5">
    <source>
        <dbReference type="ARBA" id="ARBA00022989"/>
    </source>
</evidence>
<dbReference type="InterPro" id="IPR050833">
    <property type="entry name" value="Poly_Biosynth_Transport"/>
</dbReference>
<keyword evidence="5 7" id="KW-1133">Transmembrane helix</keyword>
<evidence type="ECO:0000313" key="9">
    <source>
        <dbReference type="Proteomes" id="UP000031561"/>
    </source>
</evidence>
<reference evidence="8 9" key="1">
    <citation type="journal article" date="2015" name="Genome Announc.">
        <title>Draft Genome Sequence of Filamentous Marine Cyanobacterium Lyngbya confervoides Strain BDU141951.</title>
        <authorList>
            <person name="Chandrababunaidu M.M."/>
            <person name="Sen D."/>
            <person name="Tripathy S."/>
        </authorList>
    </citation>
    <scope>NUCLEOTIDE SEQUENCE [LARGE SCALE GENOMIC DNA]</scope>
    <source>
        <strain evidence="8 9">BDU141951</strain>
    </source>
</reference>
<dbReference type="AlphaFoldDB" id="A0ABD4T7H6"/>
<feature type="transmembrane region" description="Helical" evidence="7">
    <location>
        <begin position="91"/>
        <end position="112"/>
    </location>
</feature>
<keyword evidence="6 7" id="KW-0472">Membrane</keyword>
<feature type="transmembrane region" description="Helical" evidence="7">
    <location>
        <begin position="166"/>
        <end position="195"/>
    </location>
</feature>
<dbReference type="EMBL" id="JTHE03000103">
    <property type="protein sequence ID" value="MCM1984678.1"/>
    <property type="molecule type" value="Genomic_DNA"/>
</dbReference>
<evidence type="ECO:0000256" key="1">
    <source>
        <dbReference type="ARBA" id="ARBA00004651"/>
    </source>
</evidence>
<keyword evidence="9" id="KW-1185">Reference proteome</keyword>
<evidence type="ECO:0000256" key="4">
    <source>
        <dbReference type="ARBA" id="ARBA00022692"/>
    </source>
</evidence>